<comment type="similarity">
    <text evidence="10">Belongs to the RecC family.</text>
</comment>
<comment type="subunit">
    <text evidence="10">Heterotrimer of RecB, RecC and RecD. All subunits contribute to DNA-binding.</text>
</comment>
<dbReference type="Gene3D" id="1.10.10.990">
    <property type="match status" value="1"/>
</dbReference>
<sequence>MITVYHSNQLEMLKILVCREIKKQPLCHPLSPEVMLVNSPNMIQWLKLSFSIEFGIAANINFLSSSDFIWDFLSLGFQGSFKKRIFNRLSMCWKLRVVLPNLLLDDTFSTLRHYLHNDSNNHKLFQLTEHIAHVFEQYILHRPHWIHAWEEGRIVEECGDCQLWQGPLWLALVEYTKSLGEPVWSLSALFQRFLFTLQHIDKNLSIVPERLFIFGLSVLPNYYIQVLEKHMDLHIFFTNPCRYYWGDIPSDSFLRELLIHRCYHYKEERWLPQCRDRKDYSSLFSIPCEKQQLTNPLLDSWGRSERENLLLLAQNEPKEICAFVDIAPINLLCTLQKDILELEDHSVIGLSGSEWNNSLGKRIVEVSDRSVEIHLCYSIQSEIEILQDQLLNMMADDPELSAHEILVTAVDIDIYTPFIQAIFSNVPSNRYIPFFISDSRISKKNLSIKTFSALLNLLDGRFSAEEVWSILEVPVVANRFSINEKGLIVLRRWVIESGIRWGLDDDNIRDLDFPMTGQNTWRFGLNRMLLGYAMDSAEGEWKGVLPFDESNGLIAELTGYLSEFILTLNRWRKCIRKPHDLKSWMPMCRLILDDFFIRTSDNEEELAMIEERWHNILHHGIQASYNQTVPFFSLRENLLLYLKETCSRSYCLPGSINFCTLMPMIFIPVKVVCLLGMNEGVFPRIQMPLSFNLIYQKIKKDNDYYNDHYLFLEALNAAQKKFYISYLAKSIQDNTVRYPSILVSELTQYISQSFCLAKDSNKDVDTSSRSILQHLQHVHTCTPHFLQKSFISKTKSINSTIEWSPSIYHQGFIWSPIPQELPHENEKNFTLYQFLQFWRHPVRYFLKYRLGIIFQKEQALLFDAEPFVLNSLTRYKIDQKLLKELINKRDTELLYKNYRSSGQLAHGVWGELFWQEREKEIHGLAEQILRFRAPTENKEILLNIKDMTLSGSLDQVQTDGLLRWRAGMLNVRDGLILWLEHLIYCAIGGRYISLMLGFQDSIWRFLPISAEKAKQYLEYYMNGYLLGMSNPLLLTHSGGAWLQACFDKKLGIICYNDIMQKKAYKKFFECWNGSDYMHGEKYDYFLQRLLPDLDTAEMQTMILAAESWFLPAMRSHQIG</sequence>
<accession>A0A451DND2</accession>
<dbReference type="GO" id="GO:0000724">
    <property type="term" value="P:double-strand break repair via homologous recombination"/>
    <property type="evidence" value="ECO:0007669"/>
    <property type="project" value="UniProtKB-UniRule"/>
</dbReference>
<dbReference type="CDD" id="cd22353">
    <property type="entry name" value="RecC_C-like"/>
    <property type="match status" value="1"/>
</dbReference>
<protein>
    <recommendedName>
        <fullName evidence="10">RecBCD enzyme subunit RecC</fullName>
    </recommendedName>
    <alternativeName>
        <fullName evidence="10">Exonuclease V subunit RecC</fullName>
        <shortName evidence="10">ExoV subunit RecC</shortName>
    </alternativeName>
    <alternativeName>
        <fullName evidence="10">Helicase/nuclease RecBCD subunit RecC</fullName>
    </alternativeName>
</protein>
<name>A0A451DND2_9GAMM</name>
<evidence type="ECO:0000256" key="9">
    <source>
        <dbReference type="ARBA" id="ARBA00023204"/>
    </source>
</evidence>
<dbReference type="OrthoDB" id="9762834at2"/>
<dbReference type="InterPro" id="IPR027417">
    <property type="entry name" value="P-loop_NTPase"/>
</dbReference>
<keyword evidence="6 10" id="KW-0269">Exonuclease</keyword>
<dbReference type="RefSeq" id="WP_157990492.1">
    <property type="nucleotide sequence ID" value="NZ_LR217735.1"/>
</dbReference>
<dbReference type="PANTHER" id="PTHR30591">
    <property type="entry name" value="RECBCD ENZYME SUBUNIT RECC"/>
    <property type="match status" value="1"/>
</dbReference>
<feature type="domain" description="RecC C-terminal" evidence="11">
    <location>
        <begin position="827"/>
        <end position="1045"/>
    </location>
</feature>
<dbReference type="PANTHER" id="PTHR30591:SF1">
    <property type="entry name" value="RECBCD ENZYME SUBUNIT RECC"/>
    <property type="match status" value="1"/>
</dbReference>
<dbReference type="InterPro" id="IPR041500">
    <property type="entry name" value="RecC_C"/>
</dbReference>
<dbReference type="InterPro" id="IPR013986">
    <property type="entry name" value="DExx_box_DNA_helicase_dom_sf"/>
</dbReference>
<dbReference type="AlphaFoldDB" id="A0A451DND2"/>
<proteinExistence type="inferred from homology"/>
<evidence type="ECO:0000259" key="11">
    <source>
        <dbReference type="Pfam" id="PF17946"/>
    </source>
</evidence>
<evidence type="ECO:0000256" key="6">
    <source>
        <dbReference type="ARBA" id="ARBA00022839"/>
    </source>
</evidence>
<evidence type="ECO:0000313" key="12">
    <source>
        <dbReference type="EMBL" id="VFP88196.1"/>
    </source>
</evidence>
<comment type="miscellaneous">
    <text evidence="10">In the RecBCD complex, RecB has a slow 3'-5' helicase, an exonuclease activity and loads RecA onto ssDNA, RecD has a fast 5'-3' helicase activity, while RecC stimulates the ATPase and processivity of the RecB helicase and contributes to recognition of the Chi site.</text>
</comment>
<keyword evidence="9 10" id="KW-0234">DNA repair</keyword>
<dbReference type="Gene3D" id="3.40.50.10930">
    <property type="match status" value="1"/>
</dbReference>
<evidence type="ECO:0000256" key="1">
    <source>
        <dbReference type="ARBA" id="ARBA00022722"/>
    </source>
</evidence>
<evidence type="ECO:0000256" key="3">
    <source>
        <dbReference type="ARBA" id="ARBA00022763"/>
    </source>
</evidence>
<gene>
    <name evidence="10 12" type="primary">recC</name>
    <name evidence="12" type="ORF">ERCISPPA3004_459</name>
</gene>
<keyword evidence="1 10" id="KW-0540">Nuclease</keyword>
<evidence type="ECO:0000256" key="7">
    <source>
        <dbReference type="ARBA" id="ARBA00022840"/>
    </source>
</evidence>
<dbReference type="Pfam" id="PF04257">
    <property type="entry name" value="Exonuc_V_gamma"/>
    <property type="match status" value="1"/>
</dbReference>
<evidence type="ECO:0000313" key="13">
    <source>
        <dbReference type="Proteomes" id="UP000294392"/>
    </source>
</evidence>
<keyword evidence="4 10" id="KW-0378">Hydrolase</keyword>
<dbReference type="PIRSF" id="PIRSF000980">
    <property type="entry name" value="RecC"/>
    <property type="match status" value="1"/>
</dbReference>
<dbReference type="InterPro" id="IPR011335">
    <property type="entry name" value="Restrct_endonuc-II-like"/>
</dbReference>
<dbReference type="NCBIfam" id="TIGR01450">
    <property type="entry name" value="recC"/>
    <property type="match status" value="1"/>
</dbReference>
<dbReference type="GO" id="GO:0009338">
    <property type="term" value="C:exodeoxyribonuclease V complex"/>
    <property type="evidence" value="ECO:0007669"/>
    <property type="project" value="InterPro"/>
</dbReference>
<keyword evidence="3 10" id="KW-0227">DNA damage</keyword>
<evidence type="ECO:0000256" key="2">
    <source>
        <dbReference type="ARBA" id="ARBA00022741"/>
    </source>
</evidence>
<dbReference type="SUPFAM" id="SSF52540">
    <property type="entry name" value="P-loop containing nucleoside triphosphate hydrolases"/>
    <property type="match status" value="2"/>
</dbReference>
<organism evidence="12 13">
    <name type="scientific">Candidatus Erwinia haradaeae</name>
    <dbReference type="NCBI Taxonomy" id="1922217"/>
    <lineage>
        <taxon>Bacteria</taxon>
        <taxon>Pseudomonadati</taxon>
        <taxon>Pseudomonadota</taxon>
        <taxon>Gammaproteobacteria</taxon>
        <taxon>Enterobacterales</taxon>
        <taxon>Erwiniaceae</taxon>
        <taxon>Erwinia</taxon>
    </lineage>
</organism>
<dbReference type="SUPFAM" id="SSF52980">
    <property type="entry name" value="Restriction endonuclease-like"/>
    <property type="match status" value="1"/>
</dbReference>
<dbReference type="InterPro" id="IPR006697">
    <property type="entry name" value="RecC"/>
</dbReference>
<keyword evidence="8 10" id="KW-0238">DNA-binding</keyword>
<dbReference type="Gene3D" id="1.10.486.10">
    <property type="entry name" value="PCRA, domain 4"/>
    <property type="match status" value="1"/>
</dbReference>
<reference evidence="12 13" key="1">
    <citation type="submission" date="2019-02" db="EMBL/GenBank/DDBJ databases">
        <authorList>
            <person name="Manzano-Marin A."/>
            <person name="Manzano-Marin A."/>
        </authorList>
    </citation>
    <scope>NUCLEOTIDE SEQUENCE [LARGE SCALE GENOMIC DNA]</scope>
    <source>
        <strain evidence="12 13">ErCisplendens</strain>
    </source>
</reference>
<evidence type="ECO:0000256" key="10">
    <source>
        <dbReference type="HAMAP-Rule" id="MF_01486"/>
    </source>
</evidence>
<comment type="function">
    <text evidence="10">A helicase/nuclease that prepares dsDNA breaks (DSB) for recombinational DNA repair. Binds to DSBs and unwinds DNA via a highly rapid and processive ATP-dependent bidirectional helicase activity. Unwinds dsDNA until it encounters a Chi (crossover hotspot instigator) sequence from the 3' direction. Cuts ssDNA a few nucleotides 3' to the Chi site. The properties and activities of the enzyme are changed at Chi. The Chi-altered holoenzyme produces a long 3'-ssDNA overhang and facilitates RecA-binding to the ssDNA for homologous DNA recombination and repair. Holoenzyme degrades any linearized DNA that is unable to undergo homologous recombination. In the holoenzyme this subunit recognizes the wild-type Chi sequence, and when added to isolated RecB increases its ATP-dependent helicase processivity.</text>
</comment>
<evidence type="ECO:0000256" key="8">
    <source>
        <dbReference type="ARBA" id="ARBA00023125"/>
    </source>
</evidence>
<dbReference type="HAMAP" id="MF_01486">
    <property type="entry name" value="RecC"/>
    <property type="match status" value="1"/>
</dbReference>
<dbReference type="GO" id="GO:0003677">
    <property type="term" value="F:DNA binding"/>
    <property type="evidence" value="ECO:0007669"/>
    <property type="project" value="UniProtKB-UniRule"/>
</dbReference>
<keyword evidence="7 10" id="KW-0067">ATP-binding</keyword>
<dbReference type="Gene3D" id="1.10.10.160">
    <property type="match status" value="1"/>
</dbReference>
<keyword evidence="5 10" id="KW-0347">Helicase</keyword>
<dbReference type="GO" id="GO:0003678">
    <property type="term" value="F:DNA helicase activity"/>
    <property type="evidence" value="ECO:0007669"/>
    <property type="project" value="UniProtKB-UniRule"/>
</dbReference>
<evidence type="ECO:0000256" key="4">
    <source>
        <dbReference type="ARBA" id="ARBA00022801"/>
    </source>
</evidence>
<dbReference type="EMBL" id="LR217735">
    <property type="protein sequence ID" value="VFP88196.1"/>
    <property type="molecule type" value="Genomic_DNA"/>
</dbReference>
<evidence type="ECO:0000256" key="5">
    <source>
        <dbReference type="ARBA" id="ARBA00022806"/>
    </source>
</evidence>
<dbReference type="GO" id="GO:0008854">
    <property type="term" value="F:exodeoxyribonuclease V activity"/>
    <property type="evidence" value="ECO:0007669"/>
    <property type="project" value="InterPro"/>
</dbReference>
<dbReference type="GO" id="GO:0005524">
    <property type="term" value="F:ATP binding"/>
    <property type="evidence" value="ECO:0007669"/>
    <property type="project" value="UniProtKB-UniRule"/>
</dbReference>
<dbReference type="Gene3D" id="3.40.50.300">
    <property type="entry name" value="P-loop containing nucleotide triphosphate hydrolases"/>
    <property type="match status" value="1"/>
</dbReference>
<dbReference type="Pfam" id="PF17946">
    <property type="entry name" value="RecC_C"/>
    <property type="match status" value="1"/>
</dbReference>
<dbReference type="Proteomes" id="UP000294392">
    <property type="component" value="Chromosome"/>
</dbReference>
<keyword evidence="2 10" id="KW-0547">Nucleotide-binding</keyword>